<feature type="transmembrane region" description="Helical" evidence="7">
    <location>
        <begin position="163"/>
        <end position="184"/>
    </location>
</feature>
<dbReference type="InterPro" id="IPR051393">
    <property type="entry name" value="ABC_transporter_permease"/>
</dbReference>
<evidence type="ECO:0000256" key="1">
    <source>
        <dbReference type="ARBA" id="ARBA00004651"/>
    </source>
</evidence>
<dbReference type="AlphaFoldDB" id="A0A0M2HPY8"/>
<dbReference type="STRING" id="273678.RS84_00908"/>
<evidence type="ECO:0000256" key="6">
    <source>
        <dbReference type="ARBA" id="ARBA00023136"/>
    </source>
</evidence>
<feature type="transmembrane region" description="Helical" evidence="7">
    <location>
        <begin position="271"/>
        <end position="290"/>
    </location>
</feature>
<dbReference type="SUPFAM" id="SSF161098">
    <property type="entry name" value="MetI-like"/>
    <property type="match status" value="1"/>
</dbReference>
<dbReference type="InterPro" id="IPR035906">
    <property type="entry name" value="MetI-like_sf"/>
</dbReference>
<keyword evidence="6 7" id="KW-0472">Membrane</keyword>
<feature type="transmembrane region" description="Helical" evidence="7">
    <location>
        <begin position="26"/>
        <end position="53"/>
    </location>
</feature>
<dbReference type="CDD" id="cd06261">
    <property type="entry name" value="TM_PBP2"/>
    <property type="match status" value="1"/>
</dbReference>
<evidence type="ECO:0000256" key="2">
    <source>
        <dbReference type="ARBA" id="ARBA00022448"/>
    </source>
</evidence>
<dbReference type="PANTHER" id="PTHR30193">
    <property type="entry name" value="ABC TRANSPORTER PERMEASE PROTEIN"/>
    <property type="match status" value="1"/>
</dbReference>
<evidence type="ECO:0000256" key="4">
    <source>
        <dbReference type="ARBA" id="ARBA00022692"/>
    </source>
</evidence>
<accession>A0A0M2HPY8</accession>
<evidence type="ECO:0000313" key="10">
    <source>
        <dbReference type="Proteomes" id="UP000033900"/>
    </source>
</evidence>
<proteinExistence type="inferred from homology"/>
<keyword evidence="2 7" id="KW-0813">Transport</keyword>
<keyword evidence="3" id="KW-1003">Cell membrane</keyword>
<evidence type="ECO:0000256" key="7">
    <source>
        <dbReference type="RuleBase" id="RU363032"/>
    </source>
</evidence>
<dbReference type="Pfam" id="PF00528">
    <property type="entry name" value="BPD_transp_1"/>
    <property type="match status" value="1"/>
</dbReference>
<feature type="transmembrane region" description="Helical" evidence="7">
    <location>
        <begin position="115"/>
        <end position="136"/>
    </location>
</feature>
<sequence>MTATEALIAPGGRALPSRRVRRGPSLWFAAPALLLFLGFALIPLGGVLVLSFMEWDGLGTPTWSGFDNWGRVFADPVVLNAFWLTALLTVGSWLVQAPLSLLLGVFMAGRQRYRAVLSVLFFLPQLFSAAAIAIVFKSLLDPNFGVGQDLPFLDLDWLGRPDLALGVVLVVIAWSFIPFHSLLYQAGVRQIPPSLYEAATIDGAGRVAQFVHITLPQLKYTIITSSTLMIVGSLTYFDLVFVLTGGGPGYATRILPLDMYLRGFRSYDMGGASVVAVILVVVGLSIALGLNRLSGTGRMESQMEGA</sequence>
<dbReference type="Gene3D" id="1.10.3720.10">
    <property type="entry name" value="MetI-like"/>
    <property type="match status" value="1"/>
</dbReference>
<evidence type="ECO:0000256" key="3">
    <source>
        <dbReference type="ARBA" id="ARBA00022475"/>
    </source>
</evidence>
<dbReference type="Proteomes" id="UP000033900">
    <property type="component" value="Unassembled WGS sequence"/>
</dbReference>
<name>A0A0M2HPY8_9MICO</name>
<reference evidence="9 10" key="1">
    <citation type="submission" date="2015-02" db="EMBL/GenBank/DDBJ databases">
        <title>Draft genome sequences of ten Microbacterium spp. with emphasis on heavy metal contaminated environments.</title>
        <authorList>
            <person name="Corretto E."/>
        </authorList>
    </citation>
    <scope>NUCLEOTIDE SEQUENCE [LARGE SCALE GENOMIC DNA]</scope>
    <source>
        <strain evidence="9 10">SA35</strain>
    </source>
</reference>
<comment type="caution">
    <text evidence="9">The sequence shown here is derived from an EMBL/GenBank/DDBJ whole genome shotgun (WGS) entry which is preliminary data.</text>
</comment>
<dbReference type="GO" id="GO:0055085">
    <property type="term" value="P:transmembrane transport"/>
    <property type="evidence" value="ECO:0007669"/>
    <property type="project" value="InterPro"/>
</dbReference>
<evidence type="ECO:0000313" key="9">
    <source>
        <dbReference type="EMBL" id="KJL48741.1"/>
    </source>
</evidence>
<protein>
    <submittedName>
        <fullName evidence="9">Lactose transport system permease protein LacF</fullName>
    </submittedName>
</protein>
<comment type="similarity">
    <text evidence="7">Belongs to the binding-protein-dependent transport system permease family.</text>
</comment>
<keyword evidence="10" id="KW-1185">Reference proteome</keyword>
<dbReference type="PATRIC" id="fig|273678.4.peg.904"/>
<keyword evidence="4 7" id="KW-0812">Transmembrane</keyword>
<dbReference type="PROSITE" id="PS50928">
    <property type="entry name" value="ABC_TM1"/>
    <property type="match status" value="1"/>
</dbReference>
<dbReference type="GO" id="GO:0005886">
    <property type="term" value="C:plasma membrane"/>
    <property type="evidence" value="ECO:0007669"/>
    <property type="project" value="UniProtKB-SubCell"/>
</dbReference>
<comment type="subcellular location">
    <subcellularLocation>
        <location evidence="1 7">Cell membrane</location>
        <topology evidence="1 7">Multi-pass membrane protein</topology>
    </subcellularLocation>
</comment>
<dbReference type="EMBL" id="JYJB01000006">
    <property type="protein sequence ID" value="KJL48741.1"/>
    <property type="molecule type" value="Genomic_DNA"/>
</dbReference>
<evidence type="ECO:0000256" key="5">
    <source>
        <dbReference type="ARBA" id="ARBA00022989"/>
    </source>
</evidence>
<feature type="transmembrane region" description="Helical" evidence="7">
    <location>
        <begin position="81"/>
        <end position="103"/>
    </location>
</feature>
<feature type="transmembrane region" description="Helical" evidence="7">
    <location>
        <begin position="228"/>
        <end position="251"/>
    </location>
</feature>
<keyword evidence="5 7" id="KW-1133">Transmembrane helix</keyword>
<dbReference type="PANTHER" id="PTHR30193:SF37">
    <property type="entry name" value="INNER MEMBRANE ABC TRANSPORTER PERMEASE PROTEIN YCJO"/>
    <property type="match status" value="1"/>
</dbReference>
<gene>
    <name evidence="9" type="primary">lacF_6</name>
    <name evidence="9" type="ORF">RS84_00908</name>
</gene>
<organism evidence="9 10">
    <name type="scientific">Microbacterium hydrocarbonoxydans</name>
    <dbReference type="NCBI Taxonomy" id="273678"/>
    <lineage>
        <taxon>Bacteria</taxon>
        <taxon>Bacillati</taxon>
        <taxon>Actinomycetota</taxon>
        <taxon>Actinomycetes</taxon>
        <taxon>Micrococcales</taxon>
        <taxon>Microbacteriaceae</taxon>
        <taxon>Microbacterium</taxon>
    </lineage>
</organism>
<dbReference type="RefSeq" id="WP_045256553.1">
    <property type="nucleotide sequence ID" value="NZ_CP158847.1"/>
</dbReference>
<evidence type="ECO:0000259" key="8">
    <source>
        <dbReference type="PROSITE" id="PS50928"/>
    </source>
</evidence>
<dbReference type="OrthoDB" id="3614395at2"/>
<dbReference type="InterPro" id="IPR000515">
    <property type="entry name" value="MetI-like"/>
</dbReference>
<feature type="domain" description="ABC transmembrane type-1" evidence="8">
    <location>
        <begin position="82"/>
        <end position="290"/>
    </location>
</feature>